<name>A0AAV5WWK2_9BILA</name>
<protein>
    <recommendedName>
        <fullName evidence="4">AB hydrolase-1 domain-containing protein</fullName>
    </recommendedName>
</protein>
<dbReference type="EMBL" id="BTSY01000007">
    <property type="protein sequence ID" value="GMT35840.1"/>
    <property type="molecule type" value="Genomic_DNA"/>
</dbReference>
<dbReference type="Proteomes" id="UP001432322">
    <property type="component" value="Unassembled WGS sequence"/>
</dbReference>
<evidence type="ECO:0000313" key="6">
    <source>
        <dbReference type="Proteomes" id="UP001432322"/>
    </source>
</evidence>
<dbReference type="SUPFAM" id="SSF53474">
    <property type="entry name" value="alpha/beta-Hydrolases"/>
    <property type="match status" value="1"/>
</dbReference>
<dbReference type="PANTHER" id="PTHR43329">
    <property type="entry name" value="EPOXIDE HYDROLASE"/>
    <property type="match status" value="1"/>
</dbReference>
<dbReference type="InterPro" id="IPR029058">
    <property type="entry name" value="AB_hydrolase_fold"/>
</dbReference>
<dbReference type="GO" id="GO:0004301">
    <property type="term" value="F:epoxide hydrolase activity"/>
    <property type="evidence" value="ECO:0007669"/>
    <property type="project" value="UniProtKB-ARBA"/>
</dbReference>
<keyword evidence="3" id="KW-0812">Transmembrane</keyword>
<comment type="caution">
    <text evidence="5">The sequence shown here is derived from an EMBL/GenBank/DDBJ whole genome shotgun (WGS) entry which is preliminary data.</text>
</comment>
<keyword evidence="3" id="KW-0472">Membrane</keyword>
<gene>
    <name evidence="5" type="ORF">PFISCL1PPCAC_27137</name>
</gene>
<evidence type="ECO:0000313" key="5">
    <source>
        <dbReference type="EMBL" id="GMT35840.1"/>
    </source>
</evidence>
<keyword evidence="3" id="KW-1133">Transmembrane helix</keyword>
<reference evidence="5" key="1">
    <citation type="submission" date="2023-10" db="EMBL/GenBank/DDBJ databases">
        <title>Genome assembly of Pristionchus species.</title>
        <authorList>
            <person name="Yoshida K."/>
            <person name="Sommer R.J."/>
        </authorList>
    </citation>
    <scope>NUCLEOTIDE SEQUENCE</scope>
    <source>
        <strain evidence="5">RS5133</strain>
    </source>
</reference>
<evidence type="ECO:0000256" key="1">
    <source>
        <dbReference type="ARBA" id="ARBA00022801"/>
    </source>
</evidence>
<evidence type="ECO:0000256" key="3">
    <source>
        <dbReference type="SAM" id="Phobius"/>
    </source>
</evidence>
<dbReference type="AlphaFoldDB" id="A0AAV5WWK2"/>
<accession>A0AAV5WWK2</accession>
<dbReference type="PRINTS" id="PR00111">
    <property type="entry name" value="ABHYDROLASE"/>
</dbReference>
<organism evidence="5 6">
    <name type="scientific">Pristionchus fissidentatus</name>
    <dbReference type="NCBI Taxonomy" id="1538716"/>
    <lineage>
        <taxon>Eukaryota</taxon>
        <taxon>Metazoa</taxon>
        <taxon>Ecdysozoa</taxon>
        <taxon>Nematoda</taxon>
        <taxon>Chromadorea</taxon>
        <taxon>Rhabditida</taxon>
        <taxon>Rhabditina</taxon>
        <taxon>Diplogasteromorpha</taxon>
        <taxon>Diplogasteroidea</taxon>
        <taxon>Neodiplogasteridae</taxon>
        <taxon>Pristionchus</taxon>
    </lineage>
</organism>
<evidence type="ECO:0000256" key="2">
    <source>
        <dbReference type="ARBA" id="ARBA00038334"/>
    </source>
</evidence>
<dbReference type="InterPro" id="IPR000639">
    <property type="entry name" value="Epox_hydrolase-like"/>
</dbReference>
<evidence type="ECO:0000259" key="4">
    <source>
        <dbReference type="Pfam" id="PF00561"/>
    </source>
</evidence>
<dbReference type="Pfam" id="PF00561">
    <property type="entry name" value="Abhydrolase_1"/>
    <property type="match status" value="1"/>
</dbReference>
<dbReference type="Gene3D" id="3.40.50.1820">
    <property type="entry name" value="alpha/beta hydrolase"/>
    <property type="match status" value="1"/>
</dbReference>
<proteinExistence type="inferred from homology"/>
<dbReference type="PRINTS" id="PR00412">
    <property type="entry name" value="EPOXHYDRLASE"/>
</dbReference>
<sequence length="354" mass="41121">FVPLRVRLRVSFSTMLPVSTIVAGVKHLFSVVTILFWVIYVIVRFCRQGWALVKKKEHTMPERLEKEFNHKFVQLTDVRLHYVEEGDKSKPLLLFVHGFPEFWYSWRYQIKHFAKTHHVVAIDQRGYGESDKPRGVDNYSTKKLAQDIKEVIERLGHEKAILIGHDFGGAASWVTALTYPDVVEKLIVLNCPHPGAFARTMWKVKKQILKSWHFLFFQVPWIPEITLGFDDHESLDYAYRSKFAGLKNQVNFTDEDMEAWKATYSKRSVMNAPVNYYRALAKNTADIKEMSKKIVKPPVLIIWGEEDPFLVVECASLSQERCKDGQVEYIAGSSHWVQQDQPEKVNEAIEKFIS</sequence>
<dbReference type="InterPro" id="IPR000073">
    <property type="entry name" value="AB_hydrolase_1"/>
</dbReference>
<keyword evidence="6" id="KW-1185">Reference proteome</keyword>
<comment type="similarity">
    <text evidence="2">Belongs to the AB hydrolase superfamily. Epoxide hydrolase family.</text>
</comment>
<feature type="domain" description="AB hydrolase-1" evidence="4">
    <location>
        <begin position="91"/>
        <end position="339"/>
    </location>
</feature>
<feature type="transmembrane region" description="Helical" evidence="3">
    <location>
        <begin position="20"/>
        <end position="46"/>
    </location>
</feature>
<keyword evidence="1" id="KW-0378">Hydrolase</keyword>
<feature type="non-terminal residue" evidence="5">
    <location>
        <position position="1"/>
    </location>
</feature>